<sequence length="34" mass="4391">MKKTERKQVYFFMRIKILLRSFDIEEKRDSFFIF</sequence>
<name>A0ABR4SQX1_BARQI</name>
<reference evidence="1 2" key="1">
    <citation type="submission" date="2012-04" db="EMBL/GenBank/DDBJ databases">
        <title>The Genome Sequence of Bartonella quintana JK 68.</title>
        <authorList>
            <consortium name="The Broad Institute Genome Sequencing Platform"/>
            <consortium name="The Broad Institute Genome Sequencing Center for Infectious Disease"/>
            <person name="Feldgarden M."/>
            <person name="Kirby J."/>
            <person name="Kosoy M."/>
            <person name="Birtles R."/>
            <person name="Probert W.S."/>
            <person name="Chiaraviglio L."/>
            <person name="Walker B."/>
            <person name="Young S.K."/>
            <person name="Zeng Q."/>
            <person name="Gargeya S."/>
            <person name="Fitzgerald M."/>
            <person name="Haas B."/>
            <person name="Abouelleil A."/>
            <person name="Alvarado L."/>
            <person name="Arachchi H.M."/>
            <person name="Berlin A.M."/>
            <person name="Chapman S.B."/>
            <person name="Goldberg J."/>
            <person name="Griggs A."/>
            <person name="Gujja S."/>
            <person name="Hansen M."/>
            <person name="Howarth C."/>
            <person name="Imamovic A."/>
            <person name="Larimer J."/>
            <person name="McCowen C."/>
            <person name="Montmayeur A."/>
            <person name="Murphy C."/>
            <person name="Neiman D."/>
            <person name="Pearson M."/>
            <person name="Priest M."/>
            <person name="Roberts A."/>
            <person name="Saif S."/>
            <person name="Shea T."/>
            <person name="Sisk P."/>
            <person name="Sykes S."/>
            <person name="Wortman J."/>
            <person name="Nusbaum C."/>
            <person name="Birren B."/>
        </authorList>
    </citation>
    <scope>NUCLEOTIDE SEQUENCE [LARGE SCALE GENOMIC DNA]</scope>
    <source>
        <strain evidence="1 2">JK 68</strain>
    </source>
</reference>
<keyword evidence="2" id="KW-1185">Reference proteome</keyword>
<evidence type="ECO:0000313" key="1">
    <source>
        <dbReference type="EMBL" id="KEC66098.1"/>
    </source>
</evidence>
<dbReference type="Proteomes" id="UP000027143">
    <property type="component" value="Unassembled WGS sequence"/>
</dbReference>
<comment type="caution">
    <text evidence="1">The sequence shown here is derived from an EMBL/GenBank/DDBJ whole genome shotgun (WGS) entry which is preliminary data.</text>
</comment>
<gene>
    <name evidence="1" type="ORF">O7U_00629</name>
</gene>
<protein>
    <submittedName>
        <fullName evidence="1">Uncharacterized protein</fullName>
    </submittedName>
</protein>
<dbReference type="EMBL" id="AHPD01000007">
    <property type="protein sequence ID" value="KEC66098.1"/>
    <property type="molecule type" value="Genomic_DNA"/>
</dbReference>
<accession>A0ABR4SQX1</accession>
<evidence type="ECO:0000313" key="2">
    <source>
        <dbReference type="Proteomes" id="UP000027143"/>
    </source>
</evidence>
<proteinExistence type="predicted"/>
<organism evidence="1 2">
    <name type="scientific">Bartonella quintana JK 68</name>
    <dbReference type="NCBI Taxonomy" id="1134503"/>
    <lineage>
        <taxon>Bacteria</taxon>
        <taxon>Pseudomonadati</taxon>
        <taxon>Pseudomonadota</taxon>
        <taxon>Alphaproteobacteria</taxon>
        <taxon>Hyphomicrobiales</taxon>
        <taxon>Bartonellaceae</taxon>
        <taxon>Bartonella</taxon>
    </lineage>
</organism>